<dbReference type="eggNOG" id="KOG0271">
    <property type="taxonomic scope" value="Eukaryota"/>
</dbReference>
<dbReference type="InterPro" id="IPR019775">
    <property type="entry name" value="WD40_repeat_CS"/>
</dbReference>
<keyword evidence="2" id="KW-0677">Repeat</keyword>
<dbReference type="PROSITE" id="PS50294">
    <property type="entry name" value="WD_REPEATS_REGION"/>
    <property type="match status" value="2"/>
</dbReference>
<organism evidence="4 5">
    <name type="scientific">Serendipita indica (strain DSM 11827)</name>
    <name type="common">Root endophyte fungus</name>
    <name type="synonym">Piriformospora indica</name>
    <dbReference type="NCBI Taxonomy" id="1109443"/>
    <lineage>
        <taxon>Eukaryota</taxon>
        <taxon>Fungi</taxon>
        <taxon>Dikarya</taxon>
        <taxon>Basidiomycota</taxon>
        <taxon>Agaricomycotina</taxon>
        <taxon>Agaricomycetes</taxon>
        <taxon>Sebacinales</taxon>
        <taxon>Serendipitaceae</taxon>
        <taxon>Serendipita</taxon>
    </lineage>
</organism>
<comment type="caution">
    <text evidence="4">The sequence shown here is derived from an EMBL/GenBank/DDBJ whole genome shotgun (WGS) entry which is preliminary data.</text>
</comment>
<evidence type="ECO:0000256" key="1">
    <source>
        <dbReference type="ARBA" id="ARBA00022574"/>
    </source>
</evidence>
<evidence type="ECO:0000313" key="4">
    <source>
        <dbReference type="EMBL" id="CCA77468.1"/>
    </source>
</evidence>
<dbReference type="Pfam" id="PF00400">
    <property type="entry name" value="WD40"/>
    <property type="match status" value="2"/>
</dbReference>
<evidence type="ECO:0000256" key="2">
    <source>
        <dbReference type="ARBA" id="ARBA00022737"/>
    </source>
</evidence>
<dbReference type="PROSITE" id="PS00678">
    <property type="entry name" value="WD_REPEATS_1"/>
    <property type="match status" value="1"/>
</dbReference>
<gene>
    <name evidence="4" type="ORF">PIIN_11445</name>
</gene>
<dbReference type="Proteomes" id="UP000007148">
    <property type="component" value="Unassembled WGS sequence"/>
</dbReference>
<dbReference type="InterPro" id="IPR050349">
    <property type="entry name" value="WD_LIS1/nudF_dynein_reg"/>
</dbReference>
<reference evidence="4 5" key="1">
    <citation type="journal article" date="2011" name="PLoS Pathog.">
        <title>Endophytic Life Strategies Decoded by Genome and Transcriptome Analyses of the Mutualistic Root Symbiont Piriformospora indica.</title>
        <authorList>
            <person name="Zuccaro A."/>
            <person name="Lahrmann U."/>
            <person name="Guldener U."/>
            <person name="Langen G."/>
            <person name="Pfiffi S."/>
            <person name="Biedenkopf D."/>
            <person name="Wong P."/>
            <person name="Samans B."/>
            <person name="Grimm C."/>
            <person name="Basiewicz M."/>
            <person name="Murat C."/>
            <person name="Martin F."/>
            <person name="Kogel K.H."/>
        </authorList>
    </citation>
    <scope>NUCLEOTIDE SEQUENCE [LARGE SCALE GENOMIC DNA]</scope>
    <source>
        <strain evidence="4 5">DSM 11827</strain>
    </source>
</reference>
<keyword evidence="5" id="KW-1185">Reference proteome</keyword>
<name>G4U1M5_SERID</name>
<dbReference type="SMART" id="SM00320">
    <property type="entry name" value="WD40"/>
    <property type="match status" value="2"/>
</dbReference>
<dbReference type="InParanoid" id="G4U1M5"/>
<dbReference type="InterPro" id="IPR001680">
    <property type="entry name" value="WD40_rpt"/>
</dbReference>
<dbReference type="InterPro" id="IPR036322">
    <property type="entry name" value="WD40_repeat_dom_sf"/>
</dbReference>
<dbReference type="Gene3D" id="2.130.10.10">
    <property type="entry name" value="YVTN repeat-like/Quinoprotein amine dehydrogenase"/>
    <property type="match status" value="1"/>
</dbReference>
<evidence type="ECO:0000256" key="3">
    <source>
        <dbReference type="PROSITE-ProRule" id="PRU00221"/>
    </source>
</evidence>
<dbReference type="AlphaFoldDB" id="G4U1M5"/>
<dbReference type="InterPro" id="IPR015943">
    <property type="entry name" value="WD40/YVTN_repeat-like_dom_sf"/>
</dbReference>
<dbReference type="HOGENOM" id="CLU_000288_57_19_1"/>
<dbReference type="PRINTS" id="PR00320">
    <property type="entry name" value="GPROTEINBRPT"/>
</dbReference>
<keyword evidence="1 3" id="KW-0853">WD repeat</keyword>
<proteinExistence type="predicted"/>
<accession>G4U1M5</accession>
<dbReference type="InterPro" id="IPR020472">
    <property type="entry name" value="WD40_PAC1"/>
</dbReference>
<evidence type="ECO:0000313" key="5">
    <source>
        <dbReference type="Proteomes" id="UP000007148"/>
    </source>
</evidence>
<sequence length="226" mass="25121">MAESESSCRCILKKELEKVTETSYALYWMEVLSFTRGLPRAINGLGAIARHTELEEETRNRMTEIRRFMMASFVPIQESAPHIYISGLPFSPKESKLHTDGLIKYRRTFKVTEGLEAMYSRLPRALRGHQDGVMAVGFSPDGSRIVSGSSDGTIRLWEADTGQPLGEPLRGHEAAINAVGFSPDTLQIVSGSRDGTVRLWNADAAPTFMAPETYAPVSQTRNWVLL</sequence>
<dbReference type="OMA" id="WNADAAP"/>
<dbReference type="PANTHER" id="PTHR44129">
    <property type="entry name" value="WD REPEAT-CONTAINING PROTEIN POP1"/>
    <property type="match status" value="1"/>
</dbReference>
<protein>
    <submittedName>
        <fullName evidence="4">Uncharacterized protein</fullName>
    </submittedName>
</protein>
<dbReference type="EMBL" id="CAFZ01001631">
    <property type="protein sequence ID" value="CCA77468.1"/>
    <property type="molecule type" value="Genomic_DNA"/>
</dbReference>
<feature type="repeat" description="WD" evidence="3">
    <location>
        <begin position="126"/>
        <end position="167"/>
    </location>
</feature>
<dbReference type="PROSITE" id="PS50082">
    <property type="entry name" value="WD_REPEATS_2"/>
    <property type="match status" value="2"/>
</dbReference>
<dbReference type="STRING" id="1109443.G4U1M5"/>
<feature type="repeat" description="WD" evidence="3">
    <location>
        <begin position="169"/>
        <end position="210"/>
    </location>
</feature>
<dbReference type="SUPFAM" id="SSF50978">
    <property type="entry name" value="WD40 repeat-like"/>
    <property type="match status" value="1"/>
</dbReference>
<dbReference type="OrthoDB" id="674604at2759"/>